<dbReference type="AlphaFoldDB" id="A0A3A4RAS5"/>
<proteinExistence type="predicted"/>
<protein>
    <submittedName>
        <fullName evidence="2">TIGR03790 family protein</fullName>
    </submittedName>
</protein>
<feature type="chain" id="PRO_5017298767" evidence="1">
    <location>
        <begin position="22"/>
        <end position="449"/>
    </location>
</feature>
<organism evidence="2 3">
    <name type="scientific">Candidatus Auribacter fodinae</name>
    <dbReference type="NCBI Taxonomy" id="2093366"/>
    <lineage>
        <taxon>Bacteria</taxon>
        <taxon>Pseudomonadati</taxon>
        <taxon>Candidatus Auribacterota</taxon>
        <taxon>Candidatus Auribacteria</taxon>
        <taxon>Candidatus Auribacterales</taxon>
        <taxon>Candidatus Auribacteraceae</taxon>
        <taxon>Candidatus Auribacter</taxon>
    </lineage>
</organism>
<evidence type="ECO:0000313" key="3">
    <source>
        <dbReference type="Proteomes" id="UP000266426"/>
    </source>
</evidence>
<feature type="signal peptide" evidence="1">
    <location>
        <begin position="1"/>
        <end position="21"/>
    </location>
</feature>
<dbReference type="EMBL" id="QZJZ01000004">
    <property type="protein sequence ID" value="RJP62152.1"/>
    <property type="molecule type" value="Genomic_DNA"/>
</dbReference>
<evidence type="ECO:0000313" key="2">
    <source>
        <dbReference type="EMBL" id="RJP62152.1"/>
    </source>
</evidence>
<dbReference type="InterPro" id="IPR022265">
    <property type="entry name" value="CHP03790"/>
</dbReference>
<accession>A0A3A4RAS5</accession>
<comment type="caution">
    <text evidence="2">The sequence shown here is derived from an EMBL/GenBank/DDBJ whole genome shotgun (WGS) entry which is preliminary data.</text>
</comment>
<reference evidence="2 3" key="1">
    <citation type="journal article" date="2017" name="ISME J.">
        <title>Energy and carbon metabolisms in a deep terrestrial subsurface fluid microbial community.</title>
        <authorList>
            <person name="Momper L."/>
            <person name="Jungbluth S.P."/>
            <person name="Lee M.D."/>
            <person name="Amend J.P."/>
        </authorList>
    </citation>
    <scope>NUCLEOTIDE SEQUENCE [LARGE SCALE GENOMIC DNA]</scope>
    <source>
        <strain evidence="2">SURF_26</strain>
    </source>
</reference>
<evidence type="ECO:0000256" key="1">
    <source>
        <dbReference type="SAM" id="SignalP"/>
    </source>
</evidence>
<name>A0A3A4RAS5_9BACT</name>
<dbReference type="Proteomes" id="UP000266426">
    <property type="component" value="Unassembled WGS sequence"/>
</dbReference>
<keyword evidence="1" id="KW-0732">Signal</keyword>
<dbReference type="NCBIfam" id="TIGR03790">
    <property type="entry name" value="TIGR03790 family protein"/>
    <property type="match status" value="1"/>
</dbReference>
<sequence>MFRFLAIILFILLAHCSVSSAITKDNILLVYREGNAGSLEVANYYQSKRGLADEQILGISFTSGYRDVTFDEYKNNIETPILAKIDELETQYGYSIKVVLLSFGIPTLIPNGGDPSNSVDSELVSARTFIGSGHTGYYLNPYYSKRQSLKGFEPSENQNMLLVMRVDGPDVASAKALVDHALEAENEGVSGAGYFDVFANYPTTSMPNKSIVDAYNLCQSAGFEAYIELTSGLMLPPEYPGDHTLFYYGWYNPRGFTTNGGHFQWQPGSIGTHLYSGGAHPFDLRFDEWCPGMVVAGVSGTQGSVAEGYTLAYSEAYYMLLYMLHGFSYAEAAYASNIVISWVQVFIGDPLLRWPESSFPNPPVTSISLVSGGIKVSWKSIYKKTYIVEYSDGDVNGQLSVNSVFTPIPESQVTEETNPGNGESYISTFQSLPLPSHGKRYYRVKFIDN</sequence>
<gene>
    <name evidence="2" type="ORF">C4541_00230</name>
</gene>